<dbReference type="Proteomes" id="UP001302249">
    <property type="component" value="Chromosome"/>
</dbReference>
<dbReference type="Gene3D" id="2.30.42.10">
    <property type="match status" value="1"/>
</dbReference>
<dbReference type="RefSeq" id="WP_313914742.1">
    <property type="nucleotide sequence ID" value="NZ_CP135076.1"/>
</dbReference>
<keyword evidence="1" id="KW-0732">Signal</keyword>
<reference evidence="2 3" key="1">
    <citation type="submission" date="2023-09" db="EMBL/GenBank/DDBJ databases">
        <authorList>
            <person name="Rey-Velasco X."/>
        </authorList>
    </citation>
    <scope>NUCLEOTIDE SEQUENCE [LARGE SCALE GENOMIC DNA]</scope>
    <source>
        <strain evidence="2 3">W311</strain>
    </source>
</reference>
<name>A0ABZ0B7U5_9SPHN</name>
<proteinExistence type="predicted"/>
<dbReference type="GO" id="GO:0008233">
    <property type="term" value="F:peptidase activity"/>
    <property type="evidence" value="ECO:0007669"/>
    <property type="project" value="UniProtKB-KW"/>
</dbReference>
<dbReference type="SUPFAM" id="SSF50630">
    <property type="entry name" value="Acid proteases"/>
    <property type="match status" value="1"/>
</dbReference>
<dbReference type="InterPro" id="IPR021109">
    <property type="entry name" value="Peptidase_aspartic_dom_sf"/>
</dbReference>
<feature type="chain" id="PRO_5045505871" evidence="1">
    <location>
        <begin position="21"/>
        <end position="392"/>
    </location>
</feature>
<dbReference type="SUPFAM" id="SSF50156">
    <property type="entry name" value="PDZ domain-like"/>
    <property type="match status" value="1"/>
</dbReference>
<dbReference type="EMBL" id="CP135076">
    <property type="protein sequence ID" value="WNO53359.1"/>
    <property type="molecule type" value="Genomic_DNA"/>
</dbReference>
<keyword evidence="2" id="KW-0645">Protease</keyword>
<gene>
    <name evidence="2" type="ORF">RPR59_13040</name>
</gene>
<dbReference type="GO" id="GO:0006508">
    <property type="term" value="P:proteolysis"/>
    <property type="evidence" value="ECO:0007669"/>
    <property type="project" value="UniProtKB-KW"/>
</dbReference>
<dbReference type="InterPro" id="IPR036034">
    <property type="entry name" value="PDZ_sf"/>
</dbReference>
<dbReference type="PROSITE" id="PS00141">
    <property type="entry name" value="ASP_PROTEASE"/>
    <property type="match status" value="1"/>
</dbReference>
<organism evidence="2 3">
    <name type="scientific">Stakelama saccharophila</name>
    <dbReference type="NCBI Taxonomy" id="3075605"/>
    <lineage>
        <taxon>Bacteria</taxon>
        <taxon>Pseudomonadati</taxon>
        <taxon>Pseudomonadota</taxon>
        <taxon>Alphaproteobacteria</taxon>
        <taxon>Sphingomonadales</taxon>
        <taxon>Sphingomonadaceae</taxon>
        <taxon>Stakelama</taxon>
    </lineage>
</organism>
<keyword evidence="2" id="KW-0378">Hydrolase</keyword>
<evidence type="ECO:0000256" key="1">
    <source>
        <dbReference type="SAM" id="SignalP"/>
    </source>
</evidence>
<feature type="signal peptide" evidence="1">
    <location>
        <begin position="1"/>
        <end position="20"/>
    </location>
</feature>
<accession>A0ABZ0B7U5</accession>
<sequence>MIRVILALMLCVSLSVAAHAREPRIELAADSAEQWVAFDLTPGNQIRFAMTLDDEPVTAILDSGVSASVASLALARRADLDIAAGTSADAIGGEITIGWTTAGRLRLGGLTRRDGRIAVAKLSGMATGSARGVDLLIGSDILSCCALDIDYDRRRFRLLPSGHMPFAGTSVPLAVTRDTHLPVSELRIGTVRIRPVLVDTGDGASITVARAMWDRTRPAPDARMTTTVAFGLGGAIETRLTVLPEIGLAGLSARDVEVRIEPERGFSDETGTAGRIGSAFLQRYRVLLDPRAGHMVLAPGSRADQPPVRSTSGLLVGLDRDRLRVLHVMRNSPAARAGWRDGDLICRVDGRPVALGADKGMDTSWSAGPPGDVVILGMCDGTRRTLTLASFY</sequence>
<dbReference type="InterPro" id="IPR001969">
    <property type="entry name" value="Aspartic_peptidase_AS"/>
</dbReference>
<evidence type="ECO:0000313" key="3">
    <source>
        <dbReference type="Proteomes" id="UP001302249"/>
    </source>
</evidence>
<protein>
    <submittedName>
        <fullName evidence="2">Aspartyl protease family protein</fullName>
    </submittedName>
</protein>
<dbReference type="Pfam" id="PF13650">
    <property type="entry name" value="Asp_protease_2"/>
    <property type="match status" value="1"/>
</dbReference>
<keyword evidence="3" id="KW-1185">Reference proteome</keyword>
<evidence type="ECO:0000313" key="2">
    <source>
        <dbReference type="EMBL" id="WNO53359.1"/>
    </source>
</evidence>
<dbReference type="Gene3D" id="2.40.70.10">
    <property type="entry name" value="Acid Proteases"/>
    <property type="match status" value="2"/>
</dbReference>